<accession>A0A438JEC9</accession>
<dbReference type="Proteomes" id="UP000288805">
    <property type="component" value="Unassembled WGS sequence"/>
</dbReference>
<proteinExistence type="predicted"/>
<reference evidence="1 2" key="1">
    <citation type="journal article" date="2018" name="PLoS Genet.">
        <title>Population sequencing reveals clonal diversity and ancestral inbreeding in the grapevine cultivar Chardonnay.</title>
        <authorList>
            <person name="Roach M.J."/>
            <person name="Johnson D.L."/>
            <person name="Bohlmann J."/>
            <person name="van Vuuren H.J."/>
            <person name="Jones S.J."/>
            <person name="Pretorius I.S."/>
            <person name="Schmidt S.A."/>
            <person name="Borneman A.R."/>
        </authorList>
    </citation>
    <scope>NUCLEOTIDE SEQUENCE [LARGE SCALE GENOMIC DNA]</scope>
    <source>
        <strain evidence="2">cv. Chardonnay</strain>
        <tissue evidence="1">Leaf</tissue>
    </source>
</reference>
<dbReference type="PANTHER" id="PTHR47481">
    <property type="match status" value="1"/>
</dbReference>
<gene>
    <name evidence="1" type="primary">RE2_1240</name>
    <name evidence="1" type="ORF">CK203_022552</name>
</gene>
<evidence type="ECO:0000313" key="1">
    <source>
        <dbReference type="EMBL" id="RVX07284.1"/>
    </source>
</evidence>
<organism evidence="1 2">
    <name type="scientific">Vitis vinifera</name>
    <name type="common">Grape</name>
    <dbReference type="NCBI Taxonomy" id="29760"/>
    <lineage>
        <taxon>Eukaryota</taxon>
        <taxon>Viridiplantae</taxon>
        <taxon>Streptophyta</taxon>
        <taxon>Embryophyta</taxon>
        <taxon>Tracheophyta</taxon>
        <taxon>Spermatophyta</taxon>
        <taxon>Magnoliopsida</taxon>
        <taxon>eudicotyledons</taxon>
        <taxon>Gunneridae</taxon>
        <taxon>Pentapetalae</taxon>
        <taxon>rosids</taxon>
        <taxon>Vitales</taxon>
        <taxon>Vitaceae</taxon>
        <taxon>Viteae</taxon>
        <taxon>Vitis</taxon>
    </lineage>
</organism>
<dbReference type="PANTHER" id="PTHR47481:SF22">
    <property type="entry name" value="RETROTRANSPOSON GAG DOMAIN-CONTAINING PROTEIN"/>
    <property type="match status" value="1"/>
</dbReference>
<dbReference type="EMBL" id="QGNW01000046">
    <property type="protein sequence ID" value="RVX07284.1"/>
    <property type="molecule type" value="Genomic_DNA"/>
</dbReference>
<sequence length="354" mass="39820">MTTPNGTPILPTTNESQLLTINTAAQAPLKLTSSNYLSWKIQFETLFIGYDLLGYIDGSKPCPPKTLTTNNVDTLNPAYTLWIRQDQLILNALIGSLSPTIISFIARANTSREAWTILANTYVKPSRARTDELAILGAPMEEEDLTEKILDGLGDEYKELVRAVQARDTSISFDELHEKPLSFEASLLANTKSEVNLPITANPTNRNNPMNTNWRPHKTNTNWHPNHSNSPGNIGWRPPATFPTRPPMATHSGTPSRINRLPPSPVDPHFSRKAFHSYCNWEYEFCKFWRSHLGSDRLQVFIMCKGSSLALITKLPHSFLYLDLPPLLVCSVELRMPEFQEPATHPAMLREMAL</sequence>
<protein>
    <submittedName>
        <fullName evidence="1">Retrovirus-related Pol polyprotein from transposon RE2</fullName>
    </submittedName>
</protein>
<evidence type="ECO:0000313" key="2">
    <source>
        <dbReference type="Proteomes" id="UP000288805"/>
    </source>
</evidence>
<comment type="caution">
    <text evidence="1">The sequence shown here is derived from an EMBL/GenBank/DDBJ whole genome shotgun (WGS) entry which is preliminary data.</text>
</comment>
<dbReference type="AlphaFoldDB" id="A0A438JEC9"/>
<name>A0A438JEC9_VITVI</name>